<accession>A0A3S5CLR2</accession>
<organism evidence="1 2">
    <name type="scientific">Protopolystoma xenopodis</name>
    <dbReference type="NCBI Taxonomy" id="117903"/>
    <lineage>
        <taxon>Eukaryota</taxon>
        <taxon>Metazoa</taxon>
        <taxon>Spiralia</taxon>
        <taxon>Lophotrochozoa</taxon>
        <taxon>Platyhelminthes</taxon>
        <taxon>Monogenea</taxon>
        <taxon>Polyopisthocotylea</taxon>
        <taxon>Polystomatidea</taxon>
        <taxon>Polystomatidae</taxon>
        <taxon>Protopolystoma</taxon>
    </lineage>
</organism>
<proteinExistence type="predicted"/>
<gene>
    <name evidence="1" type="ORF">PXEA_LOCUS12323</name>
</gene>
<dbReference type="AlphaFoldDB" id="A0A3S5CLR2"/>
<protein>
    <submittedName>
        <fullName evidence="1">Uncharacterized protein</fullName>
    </submittedName>
</protein>
<evidence type="ECO:0000313" key="2">
    <source>
        <dbReference type="Proteomes" id="UP000784294"/>
    </source>
</evidence>
<reference evidence="1" key="1">
    <citation type="submission" date="2018-11" db="EMBL/GenBank/DDBJ databases">
        <authorList>
            <consortium name="Pathogen Informatics"/>
        </authorList>
    </citation>
    <scope>NUCLEOTIDE SEQUENCE</scope>
</reference>
<dbReference type="Proteomes" id="UP000784294">
    <property type="component" value="Unassembled WGS sequence"/>
</dbReference>
<evidence type="ECO:0000313" key="1">
    <source>
        <dbReference type="EMBL" id="VEL18883.1"/>
    </source>
</evidence>
<dbReference type="EMBL" id="CAAALY010039174">
    <property type="protein sequence ID" value="VEL18883.1"/>
    <property type="molecule type" value="Genomic_DNA"/>
</dbReference>
<sequence>MPNSEDLSHAYTFPLSHKHKHEHKCASVFMVSVQFTGTVTFYQIGSASTRHFEAENSRRQHVRPKRPYFHGATTISTFGESVKVEVKRILDFGKKNSHGCVLFKVFLISSEAKLVMETSRMCSHS</sequence>
<comment type="caution">
    <text evidence="1">The sequence shown here is derived from an EMBL/GenBank/DDBJ whole genome shotgun (WGS) entry which is preliminary data.</text>
</comment>
<name>A0A3S5CLR2_9PLAT</name>
<keyword evidence="2" id="KW-1185">Reference proteome</keyword>